<evidence type="ECO:0000256" key="2">
    <source>
        <dbReference type="ARBA" id="ARBA00023015"/>
    </source>
</evidence>
<dbReference type="AlphaFoldDB" id="A0A936ZFB4"/>
<evidence type="ECO:0000313" key="7">
    <source>
        <dbReference type="EMBL" id="MBL0419233.1"/>
    </source>
</evidence>
<dbReference type="RefSeq" id="WP_201682281.1">
    <property type="nucleotide sequence ID" value="NZ_JAEQNA010000001.1"/>
</dbReference>
<comment type="caution">
    <text evidence="7">The sequence shown here is derived from an EMBL/GenBank/DDBJ whole genome shotgun (WGS) entry which is preliminary data.</text>
</comment>
<evidence type="ECO:0000256" key="1">
    <source>
        <dbReference type="ARBA" id="ARBA00009437"/>
    </source>
</evidence>
<keyword evidence="4" id="KW-0804">Transcription</keyword>
<dbReference type="SUPFAM" id="SSF46785">
    <property type="entry name" value="Winged helix' DNA-binding domain"/>
    <property type="match status" value="1"/>
</dbReference>
<protein>
    <submittedName>
        <fullName evidence="7">LysR family transcriptional regulator</fullName>
    </submittedName>
</protein>
<dbReference type="PROSITE" id="PS50931">
    <property type="entry name" value="HTH_LYSR"/>
    <property type="match status" value="1"/>
</dbReference>
<evidence type="ECO:0000256" key="4">
    <source>
        <dbReference type="ARBA" id="ARBA00023163"/>
    </source>
</evidence>
<dbReference type="Pfam" id="PF03466">
    <property type="entry name" value="LysR_substrate"/>
    <property type="match status" value="1"/>
</dbReference>
<evidence type="ECO:0000256" key="5">
    <source>
        <dbReference type="SAM" id="MobiDB-lite"/>
    </source>
</evidence>
<dbReference type="SUPFAM" id="SSF53850">
    <property type="entry name" value="Periplasmic binding protein-like II"/>
    <property type="match status" value="1"/>
</dbReference>
<dbReference type="PRINTS" id="PR00039">
    <property type="entry name" value="HTHLYSR"/>
</dbReference>
<dbReference type="Gene3D" id="1.10.10.10">
    <property type="entry name" value="Winged helix-like DNA-binding domain superfamily/Winged helix DNA-binding domain"/>
    <property type="match status" value="1"/>
</dbReference>
<evidence type="ECO:0000256" key="3">
    <source>
        <dbReference type="ARBA" id="ARBA00023125"/>
    </source>
</evidence>
<accession>A0A936ZFB4</accession>
<proteinExistence type="inferred from homology"/>
<dbReference type="PANTHER" id="PTHR30126:SF97">
    <property type="entry name" value="HTH-TYPE TRANSCRIPTIONAL REGULATOR ABGR"/>
    <property type="match status" value="1"/>
</dbReference>
<dbReference type="InterPro" id="IPR036388">
    <property type="entry name" value="WH-like_DNA-bd_sf"/>
</dbReference>
<evidence type="ECO:0000313" key="8">
    <source>
        <dbReference type="Proteomes" id="UP000613011"/>
    </source>
</evidence>
<dbReference type="InterPro" id="IPR036390">
    <property type="entry name" value="WH_DNA-bd_sf"/>
</dbReference>
<dbReference type="Gene3D" id="3.40.190.10">
    <property type="entry name" value="Periplasmic binding protein-like II"/>
    <property type="match status" value="2"/>
</dbReference>
<dbReference type="GO" id="GO:0003700">
    <property type="term" value="F:DNA-binding transcription factor activity"/>
    <property type="evidence" value="ECO:0007669"/>
    <property type="project" value="InterPro"/>
</dbReference>
<dbReference type="Pfam" id="PF00126">
    <property type="entry name" value="HTH_1"/>
    <property type="match status" value="1"/>
</dbReference>
<dbReference type="Proteomes" id="UP000613011">
    <property type="component" value="Unassembled WGS sequence"/>
</dbReference>
<dbReference type="InterPro" id="IPR005119">
    <property type="entry name" value="LysR_subst-bd"/>
</dbReference>
<feature type="domain" description="HTH lysR-type" evidence="6">
    <location>
        <begin position="30"/>
        <end position="87"/>
    </location>
</feature>
<dbReference type="GO" id="GO:0000976">
    <property type="term" value="F:transcription cis-regulatory region binding"/>
    <property type="evidence" value="ECO:0007669"/>
    <property type="project" value="TreeGrafter"/>
</dbReference>
<dbReference type="EMBL" id="JAEQNA010000001">
    <property type="protein sequence ID" value="MBL0419233.1"/>
    <property type="molecule type" value="Genomic_DNA"/>
</dbReference>
<evidence type="ECO:0000259" key="6">
    <source>
        <dbReference type="PROSITE" id="PS50931"/>
    </source>
</evidence>
<keyword evidence="2" id="KW-0805">Transcription regulation</keyword>
<sequence>MKPSKEHTPGHRGPEPTRPAARANPSNINFKLRQLSLLTALAETGTLRAAAERISVSQPGATRLLHELEEMLGVKLFDRVKGRMVVTAAGETMIAHASALQSGMLLAYTETAEAARGNAGQLRLGVFSSLDPELLAESLLRLREDAPQVKVTVAEAPMEFLISALRRFELDAVVGRVHGAGSEEDLRYEMLYNESFSIVSGVDHPIARGGRAVELPELLQCQWVLAPPDSPLRQRIDSQLLAKFGAKPRGTVETRSLLAHLTLLARSHDVGVLPHGLARFLEKQGQLRILVPSIGGIEGLVTFITRTHSPPRPSLLMLKQALQKNLHR</sequence>
<reference evidence="7" key="1">
    <citation type="submission" date="2021-01" db="EMBL/GenBank/DDBJ databases">
        <title>Ramlibacter sp. strain AW1 16S ribosomal RNA gene Genome sequencing and assembly.</title>
        <authorList>
            <person name="Kang M."/>
        </authorList>
    </citation>
    <scope>NUCLEOTIDE SEQUENCE</scope>
    <source>
        <strain evidence="7">AW1</strain>
    </source>
</reference>
<comment type="similarity">
    <text evidence="1">Belongs to the LysR transcriptional regulatory family.</text>
</comment>
<keyword evidence="3" id="KW-0238">DNA-binding</keyword>
<feature type="region of interest" description="Disordered" evidence="5">
    <location>
        <begin position="1"/>
        <end position="24"/>
    </location>
</feature>
<name>A0A936ZFB4_9BURK</name>
<dbReference type="PANTHER" id="PTHR30126">
    <property type="entry name" value="HTH-TYPE TRANSCRIPTIONAL REGULATOR"/>
    <property type="match status" value="1"/>
</dbReference>
<dbReference type="InterPro" id="IPR000847">
    <property type="entry name" value="LysR_HTH_N"/>
</dbReference>
<keyword evidence="8" id="KW-1185">Reference proteome</keyword>
<feature type="compositionally biased region" description="Basic and acidic residues" evidence="5">
    <location>
        <begin position="1"/>
        <end position="15"/>
    </location>
</feature>
<gene>
    <name evidence="7" type="ORF">JI739_02625</name>
</gene>
<organism evidence="7 8">
    <name type="scientific">Ramlibacter aurantiacus</name>
    <dbReference type="NCBI Taxonomy" id="2801330"/>
    <lineage>
        <taxon>Bacteria</taxon>
        <taxon>Pseudomonadati</taxon>
        <taxon>Pseudomonadota</taxon>
        <taxon>Betaproteobacteria</taxon>
        <taxon>Burkholderiales</taxon>
        <taxon>Comamonadaceae</taxon>
        <taxon>Ramlibacter</taxon>
    </lineage>
</organism>